<dbReference type="Proteomes" id="UP001417504">
    <property type="component" value="Unassembled WGS sequence"/>
</dbReference>
<name>A0AAP0HNA7_9MAGN</name>
<evidence type="ECO:0000313" key="3">
    <source>
        <dbReference type="Proteomes" id="UP001417504"/>
    </source>
</evidence>
<accession>A0AAP0HNA7</accession>
<dbReference type="AlphaFoldDB" id="A0AAP0HNA7"/>
<sequence>MPISLQSWFNDDPVALQMHVVYLSMVPIPPTVGNVTTRHTMPDFVPIVSSGGSVHPTSSSRQGPHDTFPSPRYSTEHASHSSRHLGQDTTPPSNHSAKYRHPLCSDHPVEYGSHSPSSSVPRSTLSISTAGHTRRWGRLCGHRFTGARGATEDGSICKKRVHLTITKKTKS</sequence>
<feature type="compositionally biased region" description="Low complexity" evidence="1">
    <location>
        <begin position="48"/>
        <end position="60"/>
    </location>
</feature>
<proteinExistence type="predicted"/>
<dbReference type="EMBL" id="JBBNAE010000010">
    <property type="protein sequence ID" value="KAK9090601.1"/>
    <property type="molecule type" value="Genomic_DNA"/>
</dbReference>
<keyword evidence="3" id="KW-1185">Reference proteome</keyword>
<protein>
    <submittedName>
        <fullName evidence="2">Uncharacterized protein</fullName>
    </submittedName>
</protein>
<organism evidence="2 3">
    <name type="scientific">Stephania japonica</name>
    <dbReference type="NCBI Taxonomy" id="461633"/>
    <lineage>
        <taxon>Eukaryota</taxon>
        <taxon>Viridiplantae</taxon>
        <taxon>Streptophyta</taxon>
        <taxon>Embryophyta</taxon>
        <taxon>Tracheophyta</taxon>
        <taxon>Spermatophyta</taxon>
        <taxon>Magnoliopsida</taxon>
        <taxon>Ranunculales</taxon>
        <taxon>Menispermaceae</taxon>
        <taxon>Menispermoideae</taxon>
        <taxon>Cissampelideae</taxon>
        <taxon>Stephania</taxon>
    </lineage>
</organism>
<evidence type="ECO:0000313" key="2">
    <source>
        <dbReference type="EMBL" id="KAK9090601.1"/>
    </source>
</evidence>
<comment type="caution">
    <text evidence="2">The sequence shown here is derived from an EMBL/GenBank/DDBJ whole genome shotgun (WGS) entry which is preliminary data.</text>
</comment>
<feature type="compositionally biased region" description="Low complexity" evidence="1">
    <location>
        <begin position="113"/>
        <end position="128"/>
    </location>
</feature>
<evidence type="ECO:0000256" key="1">
    <source>
        <dbReference type="SAM" id="MobiDB-lite"/>
    </source>
</evidence>
<feature type="region of interest" description="Disordered" evidence="1">
    <location>
        <begin position="46"/>
        <end position="129"/>
    </location>
</feature>
<reference evidence="2 3" key="1">
    <citation type="submission" date="2024-01" db="EMBL/GenBank/DDBJ databases">
        <title>Genome assemblies of Stephania.</title>
        <authorList>
            <person name="Yang L."/>
        </authorList>
    </citation>
    <scope>NUCLEOTIDE SEQUENCE [LARGE SCALE GENOMIC DNA]</scope>
    <source>
        <strain evidence="2">QJT</strain>
        <tissue evidence="2">Leaf</tissue>
    </source>
</reference>
<gene>
    <name evidence="2" type="ORF">Sjap_023778</name>
</gene>
<feature type="compositionally biased region" description="Polar residues" evidence="1">
    <location>
        <begin position="87"/>
        <end position="96"/>
    </location>
</feature>